<gene>
    <name evidence="1" type="ORF">NDI38_29370</name>
</gene>
<accession>A0ABV0KTW3</accession>
<sequence length="95" mass="10838">MPGLLLPELGVLLLLPKRSLLEELALFHPNREVAQLVSIYAEVELKFFTPTPTLLIRKDGFVGTSSQPKTLKLQRLWRKLEILRCTEAVLVQVFL</sequence>
<proteinExistence type="predicted"/>
<evidence type="ECO:0000313" key="1">
    <source>
        <dbReference type="EMBL" id="MEP1062488.1"/>
    </source>
</evidence>
<dbReference type="EMBL" id="JAMPLM010000068">
    <property type="protein sequence ID" value="MEP1062488.1"/>
    <property type="molecule type" value="Genomic_DNA"/>
</dbReference>
<keyword evidence="2" id="KW-1185">Reference proteome</keyword>
<reference evidence="1 2" key="1">
    <citation type="submission" date="2022-04" db="EMBL/GenBank/DDBJ databases">
        <title>Positive selection, recombination, and allopatry shape intraspecific diversity of widespread and dominant cyanobacteria.</title>
        <authorList>
            <person name="Wei J."/>
            <person name="Shu W."/>
            <person name="Hu C."/>
        </authorList>
    </citation>
    <scope>NUCLEOTIDE SEQUENCE [LARGE SCALE GENOMIC DNA]</scope>
    <source>
        <strain evidence="1 2">AS-A4</strain>
    </source>
</reference>
<dbReference type="RefSeq" id="WP_190451851.1">
    <property type="nucleotide sequence ID" value="NZ_JAMPLM010000068.1"/>
</dbReference>
<organism evidence="1 2">
    <name type="scientific">Stenomitos frigidus AS-A4</name>
    <dbReference type="NCBI Taxonomy" id="2933935"/>
    <lineage>
        <taxon>Bacteria</taxon>
        <taxon>Bacillati</taxon>
        <taxon>Cyanobacteriota</taxon>
        <taxon>Cyanophyceae</taxon>
        <taxon>Leptolyngbyales</taxon>
        <taxon>Leptolyngbyaceae</taxon>
        <taxon>Stenomitos</taxon>
    </lineage>
</organism>
<evidence type="ECO:0000313" key="2">
    <source>
        <dbReference type="Proteomes" id="UP001476950"/>
    </source>
</evidence>
<name>A0ABV0KTW3_9CYAN</name>
<comment type="caution">
    <text evidence="1">The sequence shown here is derived from an EMBL/GenBank/DDBJ whole genome shotgun (WGS) entry which is preliminary data.</text>
</comment>
<dbReference type="Proteomes" id="UP001476950">
    <property type="component" value="Unassembled WGS sequence"/>
</dbReference>
<protein>
    <submittedName>
        <fullName evidence="1">Uncharacterized protein</fullName>
    </submittedName>
</protein>